<protein>
    <recommendedName>
        <fullName evidence="1">Probable treble clef zinc finger fungi domain-containing protein</fullName>
    </recommendedName>
</protein>
<evidence type="ECO:0000313" key="3">
    <source>
        <dbReference type="Proteomes" id="UP001610446"/>
    </source>
</evidence>
<keyword evidence="3" id="KW-1185">Reference proteome</keyword>
<comment type="caution">
    <text evidence="2">The sequence shown here is derived from an EMBL/GenBank/DDBJ whole genome shotgun (WGS) entry which is preliminary data.</text>
</comment>
<sequence>MNTIMRAVEQEPQIQDHVESCRFHAPISSLHCSARQGSHLVCGRTVDLRYYDQGWMPRCFTHRACYVKAGYCTALEKCGFPCGMPFEWESQMLQSCVRHAQEASCYFLLLPGEIRVQIYRYLLPDLVVPARFQSRLRSDGQRVNIAILRTCQIH</sequence>
<evidence type="ECO:0000259" key="1">
    <source>
        <dbReference type="Pfam" id="PF26648"/>
    </source>
</evidence>
<reference evidence="2 3" key="1">
    <citation type="submission" date="2024-07" db="EMBL/GenBank/DDBJ databases">
        <title>Section-level genome sequencing and comparative genomics of Aspergillus sections Usti and Cavernicolus.</title>
        <authorList>
            <consortium name="Lawrence Berkeley National Laboratory"/>
            <person name="Nybo J.L."/>
            <person name="Vesth T.C."/>
            <person name="Theobald S."/>
            <person name="Frisvad J.C."/>
            <person name="Larsen T.O."/>
            <person name="Kjaerboelling I."/>
            <person name="Rothschild-Mancinelli K."/>
            <person name="Lyhne E.K."/>
            <person name="Kogle M.E."/>
            <person name="Barry K."/>
            <person name="Clum A."/>
            <person name="Na H."/>
            <person name="Ledsgaard L."/>
            <person name="Lin J."/>
            <person name="Lipzen A."/>
            <person name="Kuo A."/>
            <person name="Riley R."/>
            <person name="Mondo S."/>
            <person name="Labutti K."/>
            <person name="Haridas S."/>
            <person name="Pangalinan J."/>
            <person name="Salamov A.A."/>
            <person name="Simmons B.A."/>
            <person name="Magnuson J.K."/>
            <person name="Chen J."/>
            <person name="Drula E."/>
            <person name="Henrissat B."/>
            <person name="Wiebenga A."/>
            <person name="Lubbers R.J."/>
            <person name="Gomes A.C."/>
            <person name="Makela M.R."/>
            <person name="Stajich J."/>
            <person name="Grigoriev I.V."/>
            <person name="Mortensen U.H."/>
            <person name="De Vries R.P."/>
            <person name="Baker S.E."/>
            <person name="Andersen M.R."/>
        </authorList>
    </citation>
    <scope>NUCLEOTIDE SEQUENCE [LARGE SCALE GENOMIC DNA]</scope>
    <source>
        <strain evidence="2 3">CBS 123904</strain>
    </source>
</reference>
<dbReference type="Proteomes" id="UP001610446">
    <property type="component" value="Unassembled WGS sequence"/>
</dbReference>
<dbReference type="InterPro" id="IPR058252">
    <property type="entry name" value="zf_Tbcl_4"/>
</dbReference>
<proteinExistence type="predicted"/>
<accession>A0ABR4KDE0</accession>
<feature type="domain" description="Probable treble clef zinc finger fungi" evidence="1">
    <location>
        <begin position="69"/>
        <end position="101"/>
    </location>
</feature>
<dbReference type="EMBL" id="JBFXLU010000037">
    <property type="protein sequence ID" value="KAL2850299.1"/>
    <property type="molecule type" value="Genomic_DNA"/>
</dbReference>
<gene>
    <name evidence="2" type="ORF">BJY01DRAFT_209997</name>
</gene>
<organism evidence="2 3">
    <name type="scientific">Aspergillus pseudoustus</name>
    <dbReference type="NCBI Taxonomy" id="1810923"/>
    <lineage>
        <taxon>Eukaryota</taxon>
        <taxon>Fungi</taxon>
        <taxon>Dikarya</taxon>
        <taxon>Ascomycota</taxon>
        <taxon>Pezizomycotina</taxon>
        <taxon>Eurotiomycetes</taxon>
        <taxon>Eurotiomycetidae</taxon>
        <taxon>Eurotiales</taxon>
        <taxon>Aspergillaceae</taxon>
        <taxon>Aspergillus</taxon>
        <taxon>Aspergillus subgen. Nidulantes</taxon>
    </lineage>
</organism>
<dbReference type="Pfam" id="PF26648">
    <property type="entry name" value="zf_Tbcl_4"/>
    <property type="match status" value="1"/>
</dbReference>
<evidence type="ECO:0000313" key="2">
    <source>
        <dbReference type="EMBL" id="KAL2850299.1"/>
    </source>
</evidence>
<name>A0ABR4KDE0_9EURO</name>